<keyword evidence="1" id="KW-1133">Transmembrane helix</keyword>
<dbReference type="PANTHER" id="PTHR35337:SF1">
    <property type="entry name" value="SLR1478 PROTEIN"/>
    <property type="match status" value="1"/>
</dbReference>
<organism evidence="2 3">
    <name type="scientific">Niabella yanshanensis</name>
    <dbReference type="NCBI Taxonomy" id="577386"/>
    <lineage>
        <taxon>Bacteria</taxon>
        <taxon>Pseudomonadati</taxon>
        <taxon>Bacteroidota</taxon>
        <taxon>Chitinophagia</taxon>
        <taxon>Chitinophagales</taxon>
        <taxon>Chitinophagaceae</taxon>
        <taxon>Niabella</taxon>
    </lineage>
</organism>
<gene>
    <name evidence="2" type="ORF">U0035_15355</name>
</gene>
<dbReference type="InterPro" id="IPR002798">
    <property type="entry name" value="SpoIIM-like"/>
</dbReference>
<dbReference type="Pfam" id="PF01944">
    <property type="entry name" value="SpoIIM"/>
    <property type="match status" value="1"/>
</dbReference>
<dbReference type="EMBL" id="CP139960">
    <property type="protein sequence ID" value="WQD37049.1"/>
    <property type="molecule type" value="Genomic_DNA"/>
</dbReference>
<feature type="transmembrane region" description="Helical" evidence="1">
    <location>
        <begin position="200"/>
        <end position="223"/>
    </location>
</feature>
<proteinExistence type="predicted"/>
<dbReference type="PANTHER" id="PTHR35337">
    <property type="entry name" value="SLR1478 PROTEIN"/>
    <property type="match status" value="1"/>
</dbReference>
<dbReference type="Proteomes" id="UP001325680">
    <property type="component" value="Chromosome"/>
</dbReference>
<reference evidence="2 3" key="1">
    <citation type="submission" date="2023-12" db="EMBL/GenBank/DDBJ databases">
        <title>Genome sequencing and assembly of bacterial species from a model synthetic community.</title>
        <authorList>
            <person name="Hogle S.L."/>
        </authorList>
    </citation>
    <scope>NUCLEOTIDE SEQUENCE [LARGE SCALE GENOMIC DNA]</scope>
    <source>
        <strain evidence="2 3">HAMBI_3031</strain>
    </source>
</reference>
<keyword evidence="3" id="KW-1185">Reference proteome</keyword>
<evidence type="ECO:0000313" key="3">
    <source>
        <dbReference type="Proteomes" id="UP001325680"/>
    </source>
</evidence>
<sequence length="334" mass="38207">MYFRFLTALILREALFIKKNKDRWLKDEAAPPVSPDEMASAFTQTVDDLAYAKTFYAHSKTTNYLNKLAARMYLNIYRNRKEESSRLKTFWKYELPLTIQKHHRTLLFSFVLFTVFFLLGFFVSRQDVEVARNFFGDSYVNQTIENIEKGNPFGIYEGGNPLLSWLGIMINNIKVAFIFFVSGIFCGIPTMYKLAETGAMVGIFDQLFASHGYGIQFWLVVFVHGMLEITAIIVSGMAGFVLGKSFLFPGTKKRIEAFREGAKDGVKIMIGIVPVFVIAAFFEGLITRLYNDASWLTSFITAASTVFVIWYFIIYPIQLHKKNTAKALLTRQTL</sequence>
<feature type="transmembrane region" description="Helical" evidence="1">
    <location>
        <begin position="105"/>
        <end position="123"/>
    </location>
</feature>
<keyword evidence="1" id="KW-0812">Transmembrane</keyword>
<evidence type="ECO:0000313" key="2">
    <source>
        <dbReference type="EMBL" id="WQD37049.1"/>
    </source>
</evidence>
<evidence type="ECO:0000256" key="1">
    <source>
        <dbReference type="SAM" id="Phobius"/>
    </source>
</evidence>
<protein>
    <submittedName>
        <fullName evidence="2">Stage II sporulation protein M</fullName>
    </submittedName>
</protein>
<feature type="transmembrane region" description="Helical" evidence="1">
    <location>
        <begin position="229"/>
        <end position="247"/>
    </location>
</feature>
<dbReference type="RefSeq" id="WP_245957766.1">
    <property type="nucleotide sequence ID" value="NZ_CP139960.1"/>
</dbReference>
<keyword evidence="1" id="KW-0472">Membrane</keyword>
<feature type="transmembrane region" description="Helical" evidence="1">
    <location>
        <begin position="268"/>
        <end position="287"/>
    </location>
</feature>
<feature type="transmembrane region" description="Helical" evidence="1">
    <location>
        <begin position="162"/>
        <end position="188"/>
    </location>
</feature>
<accession>A0ABZ0W3D3</accession>
<feature type="transmembrane region" description="Helical" evidence="1">
    <location>
        <begin position="293"/>
        <end position="313"/>
    </location>
</feature>
<name>A0ABZ0W3D3_9BACT</name>